<dbReference type="InterPro" id="IPR000182">
    <property type="entry name" value="GNAT_dom"/>
</dbReference>
<dbReference type="PANTHER" id="PTHR43877">
    <property type="entry name" value="AMINOALKYLPHOSPHONATE N-ACETYLTRANSFERASE-RELATED-RELATED"/>
    <property type="match status" value="1"/>
</dbReference>
<dbReference type="PROSITE" id="PS51186">
    <property type="entry name" value="GNAT"/>
    <property type="match status" value="1"/>
</dbReference>
<evidence type="ECO:0000256" key="2">
    <source>
        <dbReference type="ARBA" id="ARBA00023315"/>
    </source>
</evidence>
<gene>
    <name evidence="4" type="ORF">JOF53_007956</name>
</gene>
<feature type="domain" description="N-acetyltransferase" evidence="3">
    <location>
        <begin position="1"/>
        <end position="148"/>
    </location>
</feature>
<dbReference type="InterPro" id="IPR050832">
    <property type="entry name" value="Bact_Acetyltransf"/>
</dbReference>
<reference evidence="4 5" key="1">
    <citation type="submission" date="2021-03" db="EMBL/GenBank/DDBJ databases">
        <title>Sequencing the genomes of 1000 actinobacteria strains.</title>
        <authorList>
            <person name="Klenk H.-P."/>
        </authorList>
    </citation>
    <scope>NUCLEOTIDE SEQUENCE [LARGE SCALE GENOMIC DNA]</scope>
    <source>
        <strain evidence="4 5">DSM 44580</strain>
    </source>
</reference>
<dbReference type="CDD" id="cd04301">
    <property type="entry name" value="NAT_SF"/>
    <property type="match status" value="1"/>
</dbReference>
<organism evidence="4 5">
    <name type="scientific">Crossiella equi</name>
    <dbReference type="NCBI Taxonomy" id="130796"/>
    <lineage>
        <taxon>Bacteria</taxon>
        <taxon>Bacillati</taxon>
        <taxon>Actinomycetota</taxon>
        <taxon>Actinomycetes</taxon>
        <taxon>Pseudonocardiales</taxon>
        <taxon>Pseudonocardiaceae</taxon>
        <taxon>Crossiella</taxon>
    </lineage>
</organism>
<dbReference type="InterPro" id="IPR016181">
    <property type="entry name" value="Acyl_CoA_acyltransferase"/>
</dbReference>
<evidence type="ECO:0000259" key="3">
    <source>
        <dbReference type="PROSITE" id="PS51186"/>
    </source>
</evidence>
<dbReference type="PANTHER" id="PTHR43877:SF2">
    <property type="entry name" value="AMINOALKYLPHOSPHONATE N-ACETYLTRANSFERASE-RELATED"/>
    <property type="match status" value="1"/>
</dbReference>
<dbReference type="Gene3D" id="3.40.630.30">
    <property type="match status" value="1"/>
</dbReference>
<dbReference type="EMBL" id="JAGIOO010000001">
    <property type="protein sequence ID" value="MBP2479084.1"/>
    <property type="molecule type" value="Genomic_DNA"/>
</dbReference>
<keyword evidence="5" id="KW-1185">Reference proteome</keyword>
<accession>A0ABS5AR82</accession>
<evidence type="ECO:0000313" key="5">
    <source>
        <dbReference type="Proteomes" id="UP001519363"/>
    </source>
</evidence>
<proteinExistence type="predicted"/>
<comment type="caution">
    <text evidence="4">The sequence shown here is derived from an EMBL/GenBank/DDBJ whole genome shotgun (WGS) entry which is preliminary data.</text>
</comment>
<dbReference type="SUPFAM" id="SSF55729">
    <property type="entry name" value="Acyl-CoA N-acyltransferases (Nat)"/>
    <property type="match status" value="1"/>
</dbReference>
<evidence type="ECO:0000313" key="4">
    <source>
        <dbReference type="EMBL" id="MBP2479084.1"/>
    </source>
</evidence>
<name>A0ABS5AR82_9PSEU</name>
<dbReference type="Pfam" id="PF00583">
    <property type="entry name" value="Acetyltransf_1"/>
    <property type="match status" value="1"/>
</dbReference>
<sequence>MEVTEVPWTDPVGAALREAQRAELFSRYGPENPEPGPHPTAEDVHAFLLARTPDGAPVGCGALRILAPGTAELKRMYVIPPARGTGVATTLLRALESRAREAEIRTLVLEAGTEQPEAIRFYRREGYREIPLFGPYVDSPLSRCFRLDL</sequence>
<protein>
    <submittedName>
        <fullName evidence="4">GNAT superfamily N-acetyltransferase</fullName>
    </submittedName>
</protein>
<keyword evidence="1" id="KW-0808">Transferase</keyword>
<dbReference type="RefSeq" id="WP_086788477.1">
    <property type="nucleotide sequence ID" value="NZ_JAGIOO010000001.1"/>
</dbReference>
<dbReference type="Proteomes" id="UP001519363">
    <property type="component" value="Unassembled WGS sequence"/>
</dbReference>
<evidence type="ECO:0000256" key="1">
    <source>
        <dbReference type="ARBA" id="ARBA00022679"/>
    </source>
</evidence>
<keyword evidence="2" id="KW-0012">Acyltransferase</keyword>